<dbReference type="Gene3D" id="3.40.50.620">
    <property type="entry name" value="HUPs"/>
    <property type="match status" value="1"/>
</dbReference>
<evidence type="ECO:0000256" key="1">
    <source>
        <dbReference type="SAM" id="Coils"/>
    </source>
</evidence>
<organism evidence="3">
    <name type="scientific">marine sediment metagenome</name>
    <dbReference type="NCBI Taxonomy" id="412755"/>
    <lineage>
        <taxon>unclassified sequences</taxon>
        <taxon>metagenomes</taxon>
        <taxon>ecological metagenomes</taxon>
    </lineage>
</organism>
<dbReference type="InterPro" id="IPR036695">
    <property type="entry name" value="Arg-tRNA-synth_N_sf"/>
</dbReference>
<dbReference type="NCBIfam" id="TIGR00456">
    <property type="entry name" value="argS"/>
    <property type="match status" value="1"/>
</dbReference>
<comment type="caution">
    <text evidence="3">The sequence shown here is derived from an EMBL/GenBank/DDBJ whole genome shotgun (WGS) entry which is preliminary data.</text>
</comment>
<dbReference type="Gene3D" id="3.30.1360.70">
    <property type="entry name" value="Arginyl tRNA synthetase N-terminal domain"/>
    <property type="match status" value="1"/>
</dbReference>
<dbReference type="Pfam" id="PF03485">
    <property type="entry name" value="Arg_tRNA_synt_N"/>
    <property type="match status" value="1"/>
</dbReference>
<gene>
    <name evidence="3" type="ORF">LCGC14_2259040</name>
</gene>
<feature type="non-terminal residue" evidence="3">
    <location>
        <position position="344"/>
    </location>
</feature>
<dbReference type="InterPro" id="IPR001278">
    <property type="entry name" value="Arg-tRNA-ligase"/>
</dbReference>
<dbReference type="SMART" id="SM01016">
    <property type="entry name" value="Arg_tRNA_synt_N"/>
    <property type="match status" value="1"/>
</dbReference>
<dbReference type="InterPro" id="IPR035684">
    <property type="entry name" value="ArgRS_core"/>
</dbReference>
<dbReference type="InterPro" id="IPR014729">
    <property type="entry name" value="Rossmann-like_a/b/a_fold"/>
</dbReference>
<dbReference type="GO" id="GO:0006420">
    <property type="term" value="P:arginyl-tRNA aminoacylation"/>
    <property type="evidence" value="ECO:0007669"/>
    <property type="project" value="InterPro"/>
</dbReference>
<evidence type="ECO:0000259" key="2">
    <source>
        <dbReference type="SMART" id="SM01016"/>
    </source>
</evidence>
<dbReference type="GO" id="GO:0004814">
    <property type="term" value="F:arginine-tRNA ligase activity"/>
    <property type="evidence" value="ECO:0007669"/>
    <property type="project" value="InterPro"/>
</dbReference>
<dbReference type="Pfam" id="PF00750">
    <property type="entry name" value="tRNA-synt_1d"/>
    <property type="match status" value="1"/>
</dbReference>
<dbReference type="SUPFAM" id="SSF55190">
    <property type="entry name" value="Arginyl-tRNA synthetase (ArgRS), N-terminal 'additional' domain"/>
    <property type="match status" value="1"/>
</dbReference>
<proteinExistence type="predicted"/>
<protein>
    <recommendedName>
        <fullName evidence="2">Arginyl tRNA synthetase N-terminal domain-containing protein</fullName>
    </recommendedName>
</protein>
<dbReference type="SUPFAM" id="SSF52374">
    <property type="entry name" value="Nucleotidylyl transferase"/>
    <property type="match status" value="1"/>
</dbReference>
<dbReference type="PANTHER" id="PTHR11956:SF5">
    <property type="entry name" value="ARGININE--TRNA LIGASE, CYTOPLASMIC"/>
    <property type="match status" value="1"/>
</dbReference>
<name>A0A0F9D085_9ZZZZ</name>
<dbReference type="EMBL" id="LAZR01030973">
    <property type="protein sequence ID" value="KKL55073.1"/>
    <property type="molecule type" value="Genomic_DNA"/>
</dbReference>
<feature type="domain" description="Arginyl tRNA synthetase N-terminal" evidence="2">
    <location>
        <begin position="2"/>
        <end position="84"/>
    </location>
</feature>
<dbReference type="PANTHER" id="PTHR11956">
    <property type="entry name" value="ARGINYL-TRNA SYNTHETASE"/>
    <property type="match status" value="1"/>
</dbReference>
<reference evidence="3" key="1">
    <citation type="journal article" date="2015" name="Nature">
        <title>Complex archaea that bridge the gap between prokaryotes and eukaryotes.</title>
        <authorList>
            <person name="Spang A."/>
            <person name="Saw J.H."/>
            <person name="Jorgensen S.L."/>
            <person name="Zaremba-Niedzwiedzka K."/>
            <person name="Martijn J."/>
            <person name="Lind A.E."/>
            <person name="van Eijk R."/>
            <person name="Schleper C."/>
            <person name="Guy L."/>
            <person name="Ettema T.J."/>
        </authorList>
    </citation>
    <scope>NUCLEOTIDE SEQUENCE</scope>
</reference>
<feature type="coiled-coil region" evidence="1">
    <location>
        <begin position="193"/>
        <end position="220"/>
    </location>
</feature>
<keyword evidence="1" id="KW-0175">Coiled coil</keyword>
<accession>A0A0F9D085</accession>
<dbReference type="InterPro" id="IPR005148">
    <property type="entry name" value="Arg-tRNA-synth_N"/>
</dbReference>
<sequence length="344" mass="38983">MNSIKQEVINTIIKQTDLSKDYVIASLARSARPELGDYSLACFRLAKERKKSPNDLATEIASTIKPGGLIEKIQVVAGFINIYLDSLKLPEMVLGKDIQIDDIGKGKTIVIDYSSPNIAKPFGIGHLRSTVIGNALYKIYSEFGYKCVGINFLGDWGTQFGMIIADYKEHPEAYDTELGKSDSLPAAFLADRYAAYNERVKEDESLLDKAREEFRKLESGDKENTEIWNRFRALSLSEFQRIYDVLGVSFDTYDGEAFYQQFVDDTIKEIEKKGITKISDGALIVDLEKYNMPPCLLRKRDGATLYAARDIAAAIHRYNTHKFDKLIYVVGSDQKLHFRQFFKV</sequence>
<evidence type="ECO:0000313" key="3">
    <source>
        <dbReference type="EMBL" id="KKL55073.1"/>
    </source>
</evidence>
<dbReference type="AlphaFoldDB" id="A0A0F9D085"/>
<dbReference type="PRINTS" id="PR01038">
    <property type="entry name" value="TRNASYNTHARG"/>
</dbReference>
<dbReference type="GO" id="GO:0005524">
    <property type="term" value="F:ATP binding"/>
    <property type="evidence" value="ECO:0007669"/>
    <property type="project" value="InterPro"/>
</dbReference>
<dbReference type="GO" id="GO:0005737">
    <property type="term" value="C:cytoplasm"/>
    <property type="evidence" value="ECO:0007669"/>
    <property type="project" value="InterPro"/>
</dbReference>